<protein>
    <submittedName>
        <fullName evidence="1">Uncharacterized protein</fullName>
    </submittedName>
</protein>
<sequence length="55" mass="5844">MKGRAAVTADLAFAVFAIVRTPETGWGSAQTLLQLTGAAVLLAVCNRSFHLVSRR</sequence>
<dbReference type="EMBL" id="BAAART010000055">
    <property type="protein sequence ID" value="GAA2229822.1"/>
    <property type="molecule type" value="Genomic_DNA"/>
</dbReference>
<dbReference type="RefSeq" id="WP_268838624.1">
    <property type="nucleotide sequence ID" value="NZ_BAAART010000055.1"/>
</dbReference>
<keyword evidence="2" id="KW-1185">Reference proteome</keyword>
<evidence type="ECO:0000313" key="2">
    <source>
        <dbReference type="Proteomes" id="UP001501474"/>
    </source>
</evidence>
<comment type="caution">
    <text evidence="1">The sequence shown here is derived from an EMBL/GenBank/DDBJ whole genome shotgun (WGS) entry which is preliminary data.</text>
</comment>
<accession>A0ABN3DFL0</accession>
<gene>
    <name evidence="1" type="ORF">GCM10010104_23600</name>
</gene>
<evidence type="ECO:0000313" key="1">
    <source>
        <dbReference type="EMBL" id="GAA2229822.1"/>
    </source>
</evidence>
<dbReference type="Proteomes" id="UP001501474">
    <property type="component" value="Unassembled WGS sequence"/>
</dbReference>
<organism evidence="1 2">
    <name type="scientific">Streptomyces indiaensis</name>
    <dbReference type="NCBI Taxonomy" id="284033"/>
    <lineage>
        <taxon>Bacteria</taxon>
        <taxon>Bacillati</taxon>
        <taxon>Actinomycetota</taxon>
        <taxon>Actinomycetes</taxon>
        <taxon>Kitasatosporales</taxon>
        <taxon>Streptomycetaceae</taxon>
        <taxon>Streptomyces</taxon>
    </lineage>
</organism>
<proteinExistence type="predicted"/>
<name>A0ABN3DFL0_9ACTN</name>
<reference evidence="1 2" key="1">
    <citation type="journal article" date="2019" name="Int. J. Syst. Evol. Microbiol.">
        <title>The Global Catalogue of Microorganisms (GCM) 10K type strain sequencing project: providing services to taxonomists for standard genome sequencing and annotation.</title>
        <authorList>
            <consortium name="The Broad Institute Genomics Platform"/>
            <consortium name="The Broad Institute Genome Sequencing Center for Infectious Disease"/>
            <person name="Wu L."/>
            <person name="Ma J."/>
        </authorList>
    </citation>
    <scope>NUCLEOTIDE SEQUENCE [LARGE SCALE GENOMIC DNA]</scope>
    <source>
        <strain evidence="1 2">JCM 3053</strain>
    </source>
</reference>